<dbReference type="InterPro" id="IPR036249">
    <property type="entry name" value="Thioredoxin-like_sf"/>
</dbReference>
<dbReference type="SUPFAM" id="SSF49870">
    <property type="entry name" value="Osmotin, thaumatin-like protein"/>
    <property type="match status" value="1"/>
</dbReference>
<dbReference type="InterPro" id="IPR029760">
    <property type="entry name" value="GPX_CS"/>
</dbReference>
<feature type="region of interest" description="Disordered" evidence="5">
    <location>
        <begin position="183"/>
        <end position="249"/>
    </location>
</feature>
<name>A0A1Q9EXJ1_SYMMI</name>
<dbReference type="PROSITE" id="PS51355">
    <property type="entry name" value="GLUTATHIONE_PEROXID_3"/>
    <property type="match status" value="1"/>
</dbReference>
<dbReference type="PROSITE" id="PS51367">
    <property type="entry name" value="THAUMATIN_2"/>
    <property type="match status" value="1"/>
</dbReference>
<dbReference type="Pfam" id="PF00255">
    <property type="entry name" value="GSHPx"/>
    <property type="match status" value="1"/>
</dbReference>
<accession>A0A1Q9EXJ1</accession>
<feature type="compositionally biased region" description="Basic and acidic residues" evidence="5">
    <location>
        <begin position="199"/>
        <end position="215"/>
    </location>
</feature>
<dbReference type="InterPro" id="IPR001938">
    <property type="entry name" value="Thaumatin"/>
</dbReference>
<organism evidence="6 7">
    <name type="scientific">Symbiodinium microadriaticum</name>
    <name type="common">Dinoflagellate</name>
    <name type="synonym">Zooxanthella microadriatica</name>
    <dbReference type="NCBI Taxonomy" id="2951"/>
    <lineage>
        <taxon>Eukaryota</taxon>
        <taxon>Sar</taxon>
        <taxon>Alveolata</taxon>
        <taxon>Dinophyceae</taxon>
        <taxon>Suessiales</taxon>
        <taxon>Symbiodiniaceae</taxon>
        <taxon>Symbiodinium</taxon>
    </lineage>
</organism>
<dbReference type="OrthoDB" id="430315at2759"/>
<evidence type="ECO:0000256" key="5">
    <source>
        <dbReference type="SAM" id="MobiDB-lite"/>
    </source>
</evidence>
<dbReference type="PANTHER" id="PTHR31048">
    <property type="entry name" value="OS03G0233200 PROTEIN"/>
    <property type="match status" value="1"/>
</dbReference>
<evidence type="ECO:0000256" key="1">
    <source>
        <dbReference type="ARBA" id="ARBA00006926"/>
    </source>
</evidence>
<dbReference type="SMART" id="SM00205">
    <property type="entry name" value="THN"/>
    <property type="match status" value="1"/>
</dbReference>
<dbReference type="Pfam" id="PF00314">
    <property type="entry name" value="Thaumatin"/>
    <property type="match status" value="1"/>
</dbReference>
<sequence length="678" mass="73629">MQGVHVVAFPCNQFGEQEPGSNADIRKFAEDRGLKVNAPGSQFHLLAKADVNGPQKSAVWSKLLEATSSSHKATRWNFATKFVVRCAEDAGKCSAVRVDGFGTMETLRQRAPELFPKQGELLVAASSKGATHLQDGQQWGAGYIAKPFGPVKKSKWFNVKTWGCWRMAFVLARLQYQVWHLKHPDVPEPKPTKGRGKGRTSDAPKESKSSKKSSPEAKSSAAKENQDPGATKKPGRPKRTKEEQQDPSTLYKFFAAQSDKAAAPEQAKVSRHEKQKDLLAWMGISQSDSPPAKRVRVDAAQRRQGCREGKSVLVSGRVMALLATLSVVWADPELQALNVDDACNSDQSEGSCDLTLTQLRGLPRRASEDDNSSEVMAEVSSGRSQVSRRLRIVNGCNSQPMWIAHIAGASMGPDPQNVRINPGSFYDFETPSHLSAMRYWPKMGCDESGHNCKIGSSGGPGQSCQWNPATGQEDYSRCHPPVDTKFEASYGENGAPCNPKTPGGVEMKGCDYVDLSLVDGWTLPVKFEASGDCRTNKDEKVEVLDCAALSLDACPTAEHLTAAGVTADLRAINPVTHQVSGCYSPCAKLLDTKWSNKELAQGRQPESAEVSPYCCPTPPQTPESCRAGPITHTDFLKTVHQKCPGVYGYAYDDGTGLMRCSSATHYTVTFFCPAALPA</sequence>
<evidence type="ECO:0000256" key="4">
    <source>
        <dbReference type="RuleBase" id="RU000499"/>
    </source>
</evidence>
<evidence type="ECO:0000313" key="6">
    <source>
        <dbReference type="EMBL" id="OLQ12166.1"/>
    </source>
</evidence>
<dbReference type="Gene3D" id="3.40.30.10">
    <property type="entry name" value="Glutaredoxin"/>
    <property type="match status" value="1"/>
</dbReference>
<gene>
    <name evidence="6" type="primary">GPX</name>
    <name evidence="6" type="ORF">AK812_SmicGene3978</name>
</gene>
<keyword evidence="7" id="KW-1185">Reference proteome</keyword>
<comment type="caution">
    <text evidence="6">The sequence shown here is derived from an EMBL/GenBank/DDBJ whole genome shotgun (WGS) entry which is preliminary data.</text>
</comment>
<dbReference type="InterPro" id="IPR000889">
    <property type="entry name" value="Glutathione_peroxidase"/>
</dbReference>
<reference evidence="6 7" key="1">
    <citation type="submission" date="2016-02" db="EMBL/GenBank/DDBJ databases">
        <title>Genome analysis of coral dinoflagellate symbionts highlights evolutionary adaptations to a symbiotic lifestyle.</title>
        <authorList>
            <person name="Aranda M."/>
            <person name="Li Y."/>
            <person name="Liew Y.J."/>
            <person name="Baumgarten S."/>
            <person name="Simakov O."/>
            <person name="Wilson M."/>
            <person name="Piel J."/>
            <person name="Ashoor H."/>
            <person name="Bougouffa S."/>
            <person name="Bajic V.B."/>
            <person name="Ryu T."/>
            <person name="Ravasi T."/>
            <person name="Bayer T."/>
            <person name="Micklem G."/>
            <person name="Kim H."/>
            <person name="Bhak J."/>
            <person name="Lajeunesse T.C."/>
            <person name="Voolstra C.R."/>
        </authorList>
    </citation>
    <scope>NUCLEOTIDE SEQUENCE [LARGE SCALE GENOMIC DNA]</scope>
    <source>
        <strain evidence="6 7">CCMP2467</strain>
    </source>
</reference>
<dbReference type="Proteomes" id="UP000186817">
    <property type="component" value="Unassembled WGS sequence"/>
</dbReference>
<dbReference type="Gene3D" id="2.60.110.10">
    <property type="entry name" value="Thaumatin"/>
    <property type="match status" value="1"/>
</dbReference>
<dbReference type="PROSITE" id="PS00763">
    <property type="entry name" value="GLUTATHIONE_PEROXID_2"/>
    <property type="match status" value="1"/>
</dbReference>
<dbReference type="SUPFAM" id="SSF52833">
    <property type="entry name" value="Thioredoxin-like"/>
    <property type="match status" value="1"/>
</dbReference>
<evidence type="ECO:0000256" key="3">
    <source>
        <dbReference type="ARBA" id="ARBA00023002"/>
    </source>
</evidence>
<dbReference type="PRINTS" id="PR01011">
    <property type="entry name" value="GLUTPROXDASE"/>
</dbReference>
<dbReference type="AlphaFoldDB" id="A0A1Q9EXJ1"/>
<evidence type="ECO:0000256" key="2">
    <source>
        <dbReference type="ARBA" id="ARBA00022559"/>
    </source>
</evidence>
<dbReference type="EMBL" id="LSRX01000048">
    <property type="protein sequence ID" value="OLQ12166.1"/>
    <property type="molecule type" value="Genomic_DNA"/>
</dbReference>
<keyword evidence="3 4" id="KW-0560">Oxidoreductase</keyword>
<proteinExistence type="inferred from homology"/>
<dbReference type="GO" id="GO:0006979">
    <property type="term" value="P:response to oxidative stress"/>
    <property type="evidence" value="ECO:0007669"/>
    <property type="project" value="InterPro"/>
</dbReference>
<dbReference type="GO" id="GO:0004601">
    <property type="term" value="F:peroxidase activity"/>
    <property type="evidence" value="ECO:0007669"/>
    <property type="project" value="UniProtKB-KW"/>
</dbReference>
<comment type="similarity">
    <text evidence="1 4">Belongs to the glutathione peroxidase family.</text>
</comment>
<protein>
    <recommendedName>
        <fullName evidence="4">Glutathione peroxidase</fullName>
    </recommendedName>
</protein>
<keyword evidence="2 4" id="KW-0575">Peroxidase</keyword>
<dbReference type="InterPro" id="IPR037176">
    <property type="entry name" value="Osmotin/thaumatin-like_sf"/>
</dbReference>
<evidence type="ECO:0000313" key="7">
    <source>
        <dbReference type="Proteomes" id="UP000186817"/>
    </source>
</evidence>